<evidence type="ECO:0000313" key="1">
    <source>
        <dbReference type="EMBL" id="QDB80475.1"/>
    </source>
</evidence>
<gene>
    <name evidence="1" type="ORF">FE251_14660</name>
</gene>
<reference evidence="1 2" key="1">
    <citation type="submission" date="2019-05" db="EMBL/GenBank/DDBJ databases">
        <title>Georgenia *** sp. nov., and Georgenia *** sp. nov., isolated from the intestinal contents of plateau pika (Ochotona curzoniae) in the Qinghai-Tibet plateau of China.</title>
        <authorList>
            <person name="Tian Z."/>
        </authorList>
    </citation>
    <scope>NUCLEOTIDE SEQUENCE [LARGE SCALE GENOMIC DNA]</scope>
    <source>
        <strain evidence="1 2">Z294</strain>
    </source>
</reference>
<proteinExistence type="predicted"/>
<protein>
    <recommendedName>
        <fullName evidence="3">Cupin</fullName>
    </recommendedName>
</protein>
<accession>A0ABX5VQE7</accession>
<evidence type="ECO:0008006" key="3">
    <source>
        <dbReference type="Google" id="ProtNLM"/>
    </source>
</evidence>
<dbReference type="InterPro" id="IPR014710">
    <property type="entry name" value="RmlC-like_jellyroll"/>
</dbReference>
<organism evidence="1 2">
    <name type="scientific">Georgenia wutianyii</name>
    <dbReference type="NCBI Taxonomy" id="2585135"/>
    <lineage>
        <taxon>Bacteria</taxon>
        <taxon>Bacillati</taxon>
        <taxon>Actinomycetota</taxon>
        <taxon>Actinomycetes</taxon>
        <taxon>Micrococcales</taxon>
        <taxon>Bogoriellaceae</taxon>
        <taxon>Georgenia</taxon>
    </lineage>
</organism>
<dbReference type="Gene3D" id="2.60.120.10">
    <property type="entry name" value="Jelly Rolls"/>
    <property type="match status" value="1"/>
</dbReference>
<name>A0ABX5VQE7_9MICO</name>
<dbReference type="Proteomes" id="UP000313948">
    <property type="component" value="Chromosome"/>
</dbReference>
<dbReference type="EMBL" id="CP040899">
    <property type="protein sequence ID" value="QDB80475.1"/>
    <property type="molecule type" value="Genomic_DNA"/>
</dbReference>
<dbReference type="SUPFAM" id="SSF51182">
    <property type="entry name" value="RmlC-like cupins"/>
    <property type="match status" value="1"/>
</dbReference>
<dbReference type="RefSeq" id="WP_139072368.1">
    <property type="nucleotide sequence ID" value="NZ_CP040899.1"/>
</dbReference>
<dbReference type="InterPro" id="IPR011051">
    <property type="entry name" value="RmlC_Cupin_sf"/>
</dbReference>
<keyword evidence="2" id="KW-1185">Reference proteome</keyword>
<evidence type="ECO:0000313" key="2">
    <source>
        <dbReference type="Proteomes" id="UP000313948"/>
    </source>
</evidence>
<sequence length="114" mass="11981">MEPDQTTTPLTRVAAWARAALARAAQDHRVTLGEAPEADGLAVRTGLLRAGDRVGLAAADEEIWVVVDGHVELLTTRADLAARTGDVLHVPVNTPGHLVAVTDTRFVAVAFLGP</sequence>